<evidence type="ECO:0000313" key="2">
    <source>
        <dbReference type="EMBL" id="KAH3884620.1"/>
    </source>
</evidence>
<keyword evidence="3" id="KW-1185">Reference proteome</keyword>
<reference evidence="2" key="2">
    <citation type="submission" date="2020-11" db="EMBL/GenBank/DDBJ databases">
        <authorList>
            <person name="McCartney M.A."/>
            <person name="Auch B."/>
            <person name="Kono T."/>
            <person name="Mallez S."/>
            <person name="Becker A."/>
            <person name="Gohl D.M."/>
            <person name="Silverstein K.A.T."/>
            <person name="Koren S."/>
            <person name="Bechman K.B."/>
            <person name="Herman A."/>
            <person name="Abrahante J.E."/>
            <person name="Garbe J."/>
        </authorList>
    </citation>
    <scope>NUCLEOTIDE SEQUENCE</scope>
    <source>
        <strain evidence="2">Duluth1</strain>
        <tissue evidence="2">Whole animal</tissue>
    </source>
</reference>
<accession>A0A9D4MYQ5</accession>
<evidence type="ECO:0000313" key="3">
    <source>
        <dbReference type="Proteomes" id="UP000828390"/>
    </source>
</evidence>
<feature type="compositionally biased region" description="Basic and acidic residues" evidence="1">
    <location>
        <begin position="91"/>
        <end position="102"/>
    </location>
</feature>
<gene>
    <name evidence="2" type="ORF">DPMN_008603</name>
</gene>
<organism evidence="2 3">
    <name type="scientific">Dreissena polymorpha</name>
    <name type="common">Zebra mussel</name>
    <name type="synonym">Mytilus polymorpha</name>
    <dbReference type="NCBI Taxonomy" id="45954"/>
    <lineage>
        <taxon>Eukaryota</taxon>
        <taxon>Metazoa</taxon>
        <taxon>Spiralia</taxon>
        <taxon>Lophotrochozoa</taxon>
        <taxon>Mollusca</taxon>
        <taxon>Bivalvia</taxon>
        <taxon>Autobranchia</taxon>
        <taxon>Heteroconchia</taxon>
        <taxon>Euheterodonta</taxon>
        <taxon>Imparidentia</taxon>
        <taxon>Neoheterodontei</taxon>
        <taxon>Myida</taxon>
        <taxon>Dreissenoidea</taxon>
        <taxon>Dreissenidae</taxon>
        <taxon>Dreissena</taxon>
    </lineage>
</organism>
<feature type="region of interest" description="Disordered" evidence="1">
    <location>
        <begin position="56"/>
        <end position="76"/>
    </location>
</feature>
<feature type="region of interest" description="Disordered" evidence="1">
    <location>
        <begin position="91"/>
        <end position="139"/>
    </location>
</feature>
<dbReference type="Proteomes" id="UP000828390">
    <property type="component" value="Unassembled WGS sequence"/>
</dbReference>
<sequence>MADGGTPNYEQGPYGDYETYERMKKVDDLMKQTITQPWKERDAKRDDSIRSNLMFLSVPEDNTADNETPDVTDRQLPKHLEDAFHIARKMVDPSEIGADQKKTTGNGQPELPAPGIKHENTSAPGTSEEGCEQDCHHGSKHCVTELQMESMASVQKYPGNFQINLTQLS</sequence>
<protein>
    <submittedName>
        <fullName evidence="2">Uncharacterized protein</fullName>
    </submittedName>
</protein>
<dbReference type="AlphaFoldDB" id="A0A9D4MYQ5"/>
<reference evidence="2" key="1">
    <citation type="journal article" date="2019" name="bioRxiv">
        <title>The Genome of the Zebra Mussel, Dreissena polymorpha: A Resource for Invasive Species Research.</title>
        <authorList>
            <person name="McCartney M.A."/>
            <person name="Auch B."/>
            <person name="Kono T."/>
            <person name="Mallez S."/>
            <person name="Zhang Y."/>
            <person name="Obille A."/>
            <person name="Becker A."/>
            <person name="Abrahante J.E."/>
            <person name="Garbe J."/>
            <person name="Badalamenti J.P."/>
            <person name="Herman A."/>
            <person name="Mangelson H."/>
            <person name="Liachko I."/>
            <person name="Sullivan S."/>
            <person name="Sone E.D."/>
            <person name="Koren S."/>
            <person name="Silverstein K.A.T."/>
            <person name="Beckman K.B."/>
            <person name="Gohl D.M."/>
        </authorList>
    </citation>
    <scope>NUCLEOTIDE SEQUENCE</scope>
    <source>
        <strain evidence="2">Duluth1</strain>
        <tissue evidence="2">Whole animal</tissue>
    </source>
</reference>
<comment type="caution">
    <text evidence="2">The sequence shown here is derived from an EMBL/GenBank/DDBJ whole genome shotgun (WGS) entry which is preliminary data.</text>
</comment>
<evidence type="ECO:0000256" key="1">
    <source>
        <dbReference type="SAM" id="MobiDB-lite"/>
    </source>
</evidence>
<dbReference type="EMBL" id="JAIWYP010000001">
    <property type="protein sequence ID" value="KAH3884620.1"/>
    <property type="molecule type" value="Genomic_DNA"/>
</dbReference>
<name>A0A9D4MYQ5_DREPO</name>
<proteinExistence type="predicted"/>